<comment type="similarity">
    <text evidence="2 9">Belongs to the cytochrome P450 family.</text>
</comment>
<dbReference type="GO" id="GO:0004497">
    <property type="term" value="F:monooxygenase activity"/>
    <property type="evidence" value="ECO:0007669"/>
    <property type="project" value="UniProtKB-KW"/>
</dbReference>
<proteinExistence type="inferred from homology"/>
<name>A0A2C9W8U0_MANES</name>
<evidence type="ECO:0000256" key="3">
    <source>
        <dbReference type="ARBA" id="ARBA00022617"/>
    </source>
</evidence>
<keyword evidence="10" id="KW-0472">Membrane</keyword>
<evidence type="ECO:0000256" key="2">
    <source>
        <dbReference type="ARBA" id="ARBA00010617"/>
    </source>
</evidence>
<keyword evidence="10" id="KW-1133">Transmembrane helix</keyword>
<feature type="transmembrane region" description="Helical" evidence="10">
    <location>
        <begin position="6"/>
        <end position="23"/>
    </location>
</feature>
<keyword evidence="6 8" id="KW-0408">Iron</keyword>
<evidence type="ECO:0000256" key="7">
    <source>
        <dbReference type="ARBA" id="ARBA00023033"/>
    </source>
</evidence>
<organism evidence="11">
    <name type="scientific">Manihot esculenta</name>
    <name type="common">Cassava</name>
    <name type="synonym">Jatropha manihot</name>
    <dbReference type="NCBI Taxonomy" id="3983"/>
    <lineage>
        <taxon>Eukaryota</taxon>
        <taxon>Viridiplantae</taxon>
        <taxon>Streptophyta</taxon>
        <taxon>Embryophyta</taxon>
        <taxon>Tracheophyta</taxon>
        <taxon>Spermatophyta</taxon>
        <taxon>Magnoliopsida</taxon>
        <taxon>eudicotyledons</taxon>
        <taxon>Gunneridae</taxon>
        <taxon>Pentapetalae</taxon>
        <taxon>rosids</taxon>
        <taxon>fabids</taxon>
        <taxon>Malpighiales</taxon>
        <taxon>Euphorbiaceae</taxon>
        <taxon>Crotonoideae</taxon>
        <taxon>Manihoteae</taxon>
        <taxon>Manihot</taxon>
    </lineage>
</organism>
<evidence type="ECO:0000256" key="10">
    <source>
        <dbReference type="SAM" id="Phobius"/>
    </source>
</evidence>
<keyword evidence="3 8" id="KW-0349">Heme</keyword>
<dbReference type="PRINTS" id="PR00385">
    <property type="entry name" value="P450"/>
</dbReference>
<dbReference type="FunFam" id="1.10.630.10:FF:000008">
    <property type="entry name" value="Cytochrome P450 71D8"/>
    <property type="match status" value="1"/>
</dbReference>
<feature type="binding site" description="axial binding residue" evidence="8">
    <location>
        <position position="446"/>
    </location>
    <ligand>
        <name>heme</name>
        <dbReference type="ChEBI" id="CHEBI:30413"/>
    </ligand>
    <ligandPart>
        <name>Fe</name>
        <dbReference type="ChEBI" id="CHEBI:18248"/>
    </ligandPart>
</feature>
<dbReference type="GO" id="GO:0020037">
    <property type="term" value="F:heme binding"/>
    <property type="evidence" value="ECO:0007669"/>
    <property type="project" value="InterPro"/>
</dbReference>
<dbReference type="Gene3D" id="1.10.630.10">
    <property type="entry name" value="Cytochrome P450"/>
    <property type="match status" value="1"/>
</dbReference>
<keyword evidence="10" id="KW-0812">Transmembrane</keyword>
<gene>
    <name evidence="11" type="ORF">MANES_03G139300</name>
</gene>
<reference evidence="11" key="1">
    <citation type="submission" date="2016-02" db="EMBL/GenBank/DDBJ databases">
        <title>WGS assembly of Manihot esculenta.</title>
        <authorList>
            <person name="Bredeson J.V."/>
            <person name="Prochnik S.E."/>
            <person name="Lyons J.B."/>
            <person name="Schmutz J."/>
            <person name="Grimwood J."/>
            <person name="Vrebalov J."/>
            <person name="Bart R.S."/>
            <person name="Amuge T."/>
            <person name="Ferguson M.E."/>
            <person name="Green R."/>
            <person name="Putnam N."/>
            <person name="Stites J."/>
            <person name="Rounsley S."/>
            <person name="Rokhsar D.S."/>
        </authorList>
    </citation>
    <scope>NUCLEOTIDE SEQUENCE [LARGE SCALE GENOMIC DNA]</scope>
    <source>
        <tissue evidence="11">Leaf</tissue>
    </source>
</reference>
<evidence type="ECO:0000256" key="8">
    <source>
        <dbReference type="PIRSR" id="PIRSR602401-1"/>
    </source>
</evidence>
<keyword evidence="7 9" id="KW-0503">Monooxygenase</keyword>
<evidence type="ECO:0000256" key="5">
    <source>
        <dbReference type="ARBA" id="ARBA00023002"/>
    </source>
</evidence>
<protein>
    <submittedName>
        <fullName evidence="11">Uncharacterized protein</fullName>
    </submittedName>
</protein>
<evidence type="ECO:0000256" key="1">
    <source>
        <dbReference type="ARBA" id="ARBA00001971"/>
    </source>
</evidence>
<keyword evidence="5 9" id="KW-0560">Oxidoreductase</keyword>
<dbReference type="InterPro" id="IPR036396">
    <property type="entry name" value="Cyt_P450_sf"/>
</dbReference>
<dbReference type="InterPro" id="IPR017972">
    <property type="entry name" value="Cyt_P450_CS"/>
</dbReference>
<dbReference type="InterPro" id="IPR001128">
    <property type="entry name" value="Cyt_P450"/>
</dbReference>
<dbReference type="InterPro" id="IPR002401">
    <property type="entry name" value="Cyt_P450_E_grp-I"/>
</dbReference>
<dbReference type="PANTHER" id="PTHR47955:SF8">
    <property type="entry name" value="CYTOCHROME P450 71D11-LIKE"/>
    <property type="match status" value="1"/>
</dbReference>
<dbReference type="GO" id="GO:0016705">
    <property type="term" value="F:oxidoreductase activity, acting on paired donors, with incorporation or reduction of molecular oxygen"/>
    <property type="evidence" value="ECO:0007669"/>
    <property type="project" value="InterPro"/>
</dbReference>
<dbReference type="CDD" id="cd11072">
    <property type="entry name" value="CYP71-like"/>
    <property type="match status" value="1"/>
</dbReference>
<dbReference type="Pfam" id="PF00067">
    <property type="entry name" value="p450"/>
    <property type="match status" value="1"/>
</dbReference>
<sequence length="509" mass="57026">MVFSHFFSLPTLVPFLFFIFMVFRTWKKPRTKALVTTNLPPGPWKLPIIGNLHNLLGSLPHHRLQDLAKKYGPLVHLQLGEVTTIVISSPGIAKEVMATHDIIFAQRPFSLASNIISYDSTDIAFAPYGEYWRQIRKICTLELLSAKRVQSFGSIREEEVSNLVSRISSNAGSVVNLGRMLISFTYCVTSRAAFGRIREEQEAFVHLVKELMAVLGGFSIADLFPSIKVLQMVSGMGAKVKRLHQEADRILEDIVNGHKARKAVVKIADEVDDDLVDVLLKHHDPENLEFSLTIENIKSVILDIFVAGSETSSTVAEWAISEMLRNPTVMEKAQAEVRQVFRGKGHVEEAGLGELNYLKMVIKETLRLHPPLALLLPRESREECEISGHRIPIKTKVIVNAWAIGRDPNSWIEADKFNPERFSDSTIYYKGANFELIPFGAGRRACPGIAFGMANVEILLANLLYYFDWKLPIGMKPEELDMAESFGAVVGRKKDLELLPTLCHPLPSA</sequence>
<dbReference type="EMBL" id="CM004389">
    <property type="protein sequence ID" value="OAY55243.1"/>
    <property type="molecule type" value="Genomic_DNA"/>
</dbReference>
<evidence type="ECO:0000256" key="9">
    <source>
        <dbReference type="RuleBase" id="RU000461"/>
    </source>
</evidence>
<evidence type="ECO:0000313" key="11">
    <source>
        <dbReference type="EMBL" id="OAY55243.1"/>
    </source>
</evidence>
<dbReference type="PRINTS" id="PR00463">
    <property type="entry name" value="EP450I"/>
</dbReference>
<dbReference type="PROSITE" id="PS00086">
    <property type="entry name" value="CYTOCHROME_P450"/>
    <property type="match status" value="1"/>
</dbReference>
<dbReference type="SUPFAM" id="SSF48264">
    <property type="entry name" value="Cytochrome P450"/>
    <property type="match status" value="1"/>
</dbReference>
<dbReference type="STRING" id="3983.A0A2C9W8U0"/>
<dbReference type="PANTHER" id="PTHR47955">
    <property type="entry name" value="CYTOCHROME P450 FAMILY 71 PROTEIN"/>
    <property type="match status" value="1"/>
</dbReference>
<dbReference type="AlphaFoldDB" id="A0A2C9W8U0"/>
<dbReference type="GO" id="GO:0005506">
    <property type="term" value="F:iron ion binding"/>
    <property type="evidence" value="ECO:0007669"/>
    <property type="project" value="InterPro"/>
</dbReference>
<comment type="cofactor">
    <cofactor evidence="1 8">
        <name>heme</name>
        <dbReference type="ChEBI" id="CHEBI:30413"/>
    </cofactor>
</comment>
<keyword evidence="4 8" id="KW-0479">Metal-binding</keyword>
<evidence type="ECO:0000256" key="4">
    <source>
        <dbReference type="ARBA" id="ARBA00022723"/>
    </source>
</evidence>
<accession>A0A2C9W8U0</accession>
<evidence type="ECO:0000256" key="6">
    <source>
        <dbReference type="ARBA" id="ARBA00023004"/>
    </source>
</evidence>